<dbReference type="HAMAP" id="MF_03163">
    <property type="entry name" value="RNA_methyltr_E_SPB1"/>
    <property type="match status" value="1"/>
</dbReference>
<evidence type="ECO:0000256" key="8">
    <source>
        <dbReference type="HAMAP-Rule" id="MF_03163"/>
    </source>
</evidence>
<dbReference type="HAMAP" id="MF_01547">
    <property type="entry name" value="RNA_methyltr_E"/>
    <property type="match status" value="1"/>
</dbReference>
<accession>A0AAD9G7R7</accession>
<keyword evidence="7 8" id="KW-0539">Nucleus</keyword>
<name>A0AAD9G7R7_BABDI</name>
<evidence type="ECO:0000313" key="13">
    <source>
        <dbReference type="EMBL" id="KAK1933392.1"/>
    </source>
</evidence>
<dbReference type="GO" id="GO:0005730">
    <property type="term" value="C:nucleolus"/>
    <property type="evidence" value="ECO:0007669"/>
    <property type="project" value="UniProtKB-SubCell"/>
</dbReference>
<evidence type="ECO:0000256" key="9">
    <source>
        <dbReference type="SAM" id="MobiDB-lite"/>
    </source>
</evidence>
<evidence type="ECO:0000256" key="3">
    <source>
        <dbReference type="ARBA" id="ARBA00022552"/>
    </source>
</evidence>
<feature type="domain" description="DUF3381" evidence="12">
    <location>
        <begin position="241"/>
        <end position="402"/>
    </location>
</feature>
<keyword evidence="14" id="KW-1185">Reference proteome</keyword>
<keyword evidence="4 8" id="KW-0489">Methyltransferase</keyword>
<feature type="compositionally biased region" description="Acidic residues" evidence="9">
    <location>
        <begin position="436"/>
        <end position="467"/>
    </location>
</feature>
<keyword evidence="6 8" id="KW-0949">S-adenosyl-L-methionine</keyword>
<protein>
    <recommendedName>
        <fullName evidence="8">Putative rRNA methyltransferase</fullName>
        <ecNumber evidence="8">2.1.1.-</ecNumber>
    </recommendedName>
    <alternativeName>
        <fullName evidence="8">2'-O-ribose RNA methyltransferase SPB1 homolog</fullName>
    </alternativeName>
</protein>
<dbReference type="SUPFAM" id="SSF53335">
    <property type="entry name" value="S-adenosyl-L-methionine-dependent methyltransferases"/>
    <property type="match status" value="1"/>
</dbReference>
<dbReference type="Pfam" id="PF11861">
    <property type="entry name" value="DUF3381"/>
    <property type="match status" value="1"/>
</dbReference>
<dbReference type="Pfam" id="PF01728">
    <property type="entry name" value="FtsJ"/>
    <property type="match status" value="1"/>
</dbReference>
<dbReference type="InterPro" id="IPR002877">
    <property type="entry name" value="RNA_MeTrfase_FtsJ_dom"/>
</dbReference>
<feature type="region of interest" description="Disordered" evidence="9">
    <location>
        <begin position="780"/>
        <end position="834"/>
    </location>
</feature>
<dbReference type="InterPro" id="IPR024576">
    <property type="entry name" value="rRNA_MeTfrase_Spb1_DUF3381"/>
</dbReference>
<evidence type="ECO:0000256" key="7">
    <source>
        <dbReference type="ARBA" id="ARBA00023242"/>
    </source>
</evidence>
<dbReference type="Pfam" id="PF07780">
    <property type="entry name" value="Spb1_C"/>
    <property type="match status" value="1"/>
</dbReference>
<feature type="domain" description="Ribosomal RNA methyltransferase FtsJ" evidence="10">
    <location>
        <begin position="24"/>
        <end position="200"/>
    </location>
</feature>
<reference evidence="13" key="2">
    <citation type="submission" date="2021-05" db="EMBL/GenBank/DDBJ databases">
        <authorList>
            <person name="Pain A."/>
        </authorList>
    </citation>
    <scope>NUCLEOTIDE SEQUENCE</scope>
    <source>
        <strain evidence="13">1802A</strain>
    </source>
</reference>
<evidence type="ECO:0000256" key="6">
    <source>
        <dbReference type="ARBA" id="ARBA00022691"/>
    </source>
</evidence>
<feature type="binding site" evidence="8">
    <location>
        <position position="58"/>
    </location>
    <ligand>
        <name>S-adenosyl-L-methionine</name>
        <dbReference type="ChEBI" id="CHEBI:59789"/>
    </ligand>
</feature>
<feature type="binding site" evidence="8">
    <location>
        <position position="117"/>
    </location>
    <ligand>
        <name>S-adenosyl-L-methionine</name>
        <dbReference type="ChEBI" id="CHEBI:59789"/>
    </ligand>
</feature>
<feature type="compositionally biased region" description="Acidic residues" evidence="9">
    <location>
        <begin position="534"/>
        <end position="554"/>
    </location>
</feature>
<feature type="binding site" evidence="8">
    <location>
        <position position="56"/>
    </location>
    <ligand>
        <name>S-adenosyl-L-methionine</name>
        <dbReference type="ChEBI" id="CHEBI:59789"/>
    </ligand>
</feature>
<dbReference type="GO" id="GO:0000466">
    <property type="term" value="P:maturation of 5.8S rRNA from tricistronic rRNA transcript (SSU-rRNA, 5.8S rRNA, LSU-rRNA)"/>
    <property type="evidence" value="ECO:0007669"/>
    <property type="project" value="TreeGrafter"/>
</dbReference>
<reference evidence="13" key="1">
    <citation type="journal article" date="2014" name="Nucleic Acids Res.">
        <title>The evolutionary dynamics of variant antigen genes in Babesia reveal a history of genomic innovation underlying host-parasite interaction.</title>
        <authorList>
            <person name="Jackson A.P."/>
            <person name="Otto T.D."/>
            <person name="Darby A."/>
            <person name="Ramaprasad A."/>
            <person name="Xia D."/>
            <person name="Echaide I.E."/>
            <person name="Farber M."/>
            <person name="Gahlot S."/>
            <person name="Gamble J."/>
            <person name="Gupta D."/>
            <person name="Gupta Y."/>
            <person name="Jackson L."/>
            <person name="Malandrin L."/>
            <person name="Malas T.B."/>
            <person name="Moussa E."/>
            <person name="Nair M."/>
            <person name="Reid A.J."/>
            <person name="Sanders M."/>
            <person name="Sharma J."/>
            <person name="Tracey A."/>
            <person name="Quail M.A."/>
            <person name="Weir W."/>
            <person name="Wastling J.M."/>
            <person name="Hall N."/>
            <person name="Willadsen P."/>
            <person name="Lingelbach K."/>
            <person name="Shiels B."/>
            <person name="Tait A."/>
            <person name="Berriman M."/>
            <person name="Allred D.R."/>
            <person name="Pain A."/>
        </authorList>
    </citation>
    <scope>NUCLEOTIDE SEQUENCE</scope>
    <source>
        <strain evidence="13">1802A</strain>
    </source>
</reference>
<dbReference type="GO" id="GO:0016435">
    <property type="term" value="F:rRNA (guanine) methyltransferase activity"/>
    <property type="evidence" value="ECO:0007669"/>
    <property type="project" value="TreeGrafter"/>
</dbReference>
<comment type="similarity">
    <text evidence="8">Belongs to the class I-like SAM-binding methyltransferase superfamily. RNA methyltransferase RlmE family. SPB1 subfamily.</text>
</comment>
<feature type="binding site" evidence="8">
    <location>
        <position position="76"/>
    </location>
    <ligand>
        <name>S-adenosyl-L-methionine</name>
        <dbReference type="ChEBI" id="CHEBI:59789"/>
    </ligand>
</feature>
<dbReference type="InterPro" id="IPR015507">
    <property type="entry name" value="rRNA-MeTfrase_E"/>
</dbReference>
<feature type="region of interest" description="Disordered" evidence="9">
    <location>
        <begin position="598"/>
        <end position="619"/>
    </location>
</feature>
<feature type="region of interest" description="Disordered" evidence="9">
    <location>
        <begin position="343"/>
        <end position="378"/>
    </location>
</feature>
<dbReference type="GO" id="GO:0030687">
    <property type="term" value="C:preribosome, large subunit precursor"/>
    <property type="evidence" value="ECO:0007669"/>
    <property type="project" value="TreeGrafter"/>
</dbReference>
<feature type="binding site" evidence="8">
    <location>
        <position position="92"/>
    </location>
    <ligand>
        <name>S-adenosyl-L-methionine</name>
        <dbReference type="ChEBI" id="CHEBI:59789"/>
    </ligand>
</feature>
<evidence type="ECO:0000256" key="4">
    <source>
        <dbReference type="ARBA" id="ARBA00022603"/>
    </source>
</evidence>
<dbReference type="EC" id="2.1.1.-" evidence="8"/>
<dbReference type="EMBL" id="JAHBMH010000073">
    <property type="protein sequence ID" value="KAK1933392.1"/>
    <property type="molecule type" value="Genomic_DNA"/>
</dbReference>
<feature type="compositionally biased region" description="Basic residues" evidence="9">
    <location>
        <begin position="800"/>
        <end position="809"/>
    </location>
</feature>
<dbReference type="GO" id="GO:0000463">
    <property type="term" value="P:maturation of LSU-rRNA from tricistronic rRNA transcript (SSU-rRNA, 5.8S rRNA, LSU-rRNA)"/>
    <property type="evidence" value="ECO:0007669"/>
    <property type="project" value="TreeGrafter"/>
</dbReference>
<dbReference type="FunFam" id="3.40.50.150:FF:000004">
    <property type="entry name" value="AdoMet-dependent rRNA methyltransferase SPB1"/>
    <property type="match status" value="1"/>
</dbReference>
<dbReference type="InterPro" id="IPR029063">
    <property type="entry name" value="SAM-dependent_MTases_sf"/>
</dbReference>
<comment type="catalytic activity">
    <reaction evidence="8">
        <text>a ribonucleotide in rRNA + S-adenosyl-L-methionine = a 2'-O-methylribonucleotide in rRNA + S-adenosyl-L-homocysteine + H(+)</text>
        <dbReference type="Rhea" id="RHEA:48628"/>
        <dbReference type="Rhea" id="RHEA-COMP:12164"/>
        <dbReference type="Rhea" id="RHEA-COMP:12165"/>
        <dbReference type="ChEBI" id="CHEBI:15378"/>
        <dbReference type="ChEBI" id="CHEBI:57856"/>
        <dbReference type="ChEBI" id="CHEBI:59789"/>
        <dbReference type="ChEBI" id="CHEBI:90675"/>
        <dbReference type="ChEBI" id="CHEBI:90676"/>
    </reaction>
</comment>
<evidence type="ECO:0000313" key="14">
    <source>
        <dbReference type="Proteomes" id="UP001195914"/>
    </source>
</evidence>
<feature type="region of interest" description="Disordered" evidence="9">
    <location>
        <begin position="436"/>
        <end position="471"/>
    </location>
</feature>
<gene>
    <name evidence="13" type="ORF">X943_003466</name>
</gene>
<dbReference type="Gene3D" id="3.40.50.150">
    <property type="entry name" value="Vaccinia Virus protein VP39"/>
    <property type="match status" value="1"/>
</dbReference>
<dbReference type="InterPro" id="IPR050082">
    <property type="entry name" value="RNA_methyltr_RlmE"/>
</dbReference>
<feature type="domain" description="Ribosomal RNA methyltransferase SPB1-like C-terminal" evidence="11">
    <location>
        <begin position="620"/>
        <end position="826"/>
    </location>
</feature>
<feature type="compositionally biased region" description="Basic and acidic residues" evidence="9">
    <location>
        <begin position="810"/>
        <end position="822"/>
    </location>
</feature>
<organism evidence="13 14">
    <name type="scientific">Babesia divergens</name>
    <dbReference type="NCBI Taxonomy" id="32595"/>
    <lineage>
        <taxon>Eukaryota</taxon>
        <taxon>Sar</taxon>
        <taxon>Alveolata</taxon>
        <taxon>Apicomplexa</taxon>
        <taxon>Aconoidasida</taxon>
        <taxon>Piroplasmida</taxon>
        <taxon>Babesiidae</taxon>
        <taxon>Babesia</taxon>
    </lineage>
</organism>
<comment type="caution">
    <text evidence="13">The sequence shown here is derived from an EMBL/GenBank/DDBJ whole genome shotgun (WGS) entry which is preliminary data.</text>
</comment>
<feature type="active site" description="Proton acceptor" evidence="8">
    <location>
        <position position="157"/>
    </location>
</feature>
<dbReference type="InterPro" id="IPR028589">
    <property type="entry name" value="SPB1-like"/>
</dbReference>
<feature type="coiled-coil region" evidence="8">
    <location>
        <begin position="885"/>
        <end position="912"/>
    </location>
</feature>
<keyword evidence="5 8" id="KW-0808">Transferase</keyword>
<evidence type="ECO:0000256" key="1">
    <source>
        <dbReference type="ARBA" id="ARBA00004604"/>
    </source>
</evidence>
<evidence type="ECO:0000259" key="11">
    <source>
        <dbReference type="Pfam" id="PF07780"/>
    </source>
</evidence>
<feature type="region of interest" description="Disordered" evidence="9">
    <location>
        <begin position="529"/>
        <end position="579"/>
    </location>
</feature>
<dbReference type="CDD" id="cd02440">
    <property type="entry name" value="AdoMet_MTases"/>
    <property type="match status" value="1"/>
</dbReference>
<evidence type="ECO:0000256" key="5">
    <source>
        <dbReference type="ARBA" id="ARBA00022679"/>
    </source>
</evidence>
<dbReference type="PANTHER" id="PTHR10920:SF13">
    <property type="entry name" value="PRE-RRNA 2'-O-RIBOSE RNA METHYLTRANSFERASE FTSJ3"/>
    <property type="match status" value="1"/>
</dbReference>
<evidence type="ECO:0000259" key="12">
    <source>
        <dbReference type="Pfam" id="PF11861"/>
    </source>
</evidence>
<comment type="subcellular location">
    <subcellularLocation>
        <location evidence="1 8">Nucleus</location>
        <location evidence="1 8">Nucleolus</location>
    </subcellularLocation>
</comment>
<evidence type="ECO:0000256" key="2">
    <source>
        <dbReference type="ARBA" id="ARBA00022517"/>
    </source>
</evidence>
<keyword evidence="2 8" id="KW-0690">Ribosome biogenesis</keyword>
<evidence type="ECO:0000259" key="10">
    <source>
        <dbReference type="Pfam" id="PF01728"/>
    </source>
</evidence>
<keyword evidence="3 8" id="KW-0698">rRNA processing</keyword>
<dbReference type="GO" id="GO:0008650">
    <property type="term" value="F:rRNA (uridine-2'-O-)-methyltransferase activity"/>
    <property type="evidence" value="ECO:0007669"/>
    <property type="project" value="TreeGrafter"/>
</dbReference>
<sequence>MSSKGKQGKERLDKYYYLAKEQGYRARSAFKILQLAKKYNIFENCNVLVDLCAAPGGWLQVAAKQMPISSIIIGVDLVPIRPIKGVTTIVADIRTQRCRNLISQNLRGSEVDVVLHDGAPNVGANWNLDAFNQNVLVLEAAKLAAHVLRKGGVFVTKIFRSADYNSLIWMLGKCFDRVKVTKPTSSRNVSAEIFAVCIGFKTLKGLDPKLFNCEHVFVSQGKLDEPEPVKGTSLSQLLRNRKVNRQGYEEGDDFRECTVIDFLKSDNPPQMLVSMNRIVFKVSEGGTDEDEALLKAVIGNSLTTEEVKLLCSDLKVAGKGDLQHLLKWRYKICKELFKSDKAPKVSNKTEETTAEENVEGDDKADAQEEEVDGDLTKQQLELADRVRRDLRRSERKKRRAIMKHKKAMTGSSVILDTDPGLFSISVLKGRDIDEISDDAASDSSDADSMDLQFETDSEDEKGEEDDIEKDRVMELDVDLELQHEMAKMAEAERVKPVKKLTRRQRVNMERGAELSSLLDNMQYEARLMAQQEIQDSDSDDTAADEIADDEDDVDMGPPVSESLQSTAEMEQTAAPTKESIKRAQEDVMVDRWFDQDIFHEQPRETARKQKNKQPKEKKVKEASFAVVQAISDADAVEKVKDAVEMELTKNKESIAEVQAMGSLLVNKKTRMALIDGAYNRRTFDDVELPSWFAEDEKKHSNYELPVTKELMKKYKAKLHELKNRPIRKVLEAQGRKKMRRERKLKSILPRVEAMQNSETGRSDRAKKLLRKVKNAASDKREKVYVVSRRSGASSTTSSKGKGKGARKVVKAVDKRMKKDNMRQKRRPKSNVNLKRSDDTVFAKYAGTIVDPAELSDDFFTAPAEAAKTGGSTETSIALEPESQPSKQYLEKIELLESEIKLLRAQNAQLLVNSAVLYNTLVQHIEELRAALHERDTTTAKLEL</sequence>
<dbReference type="Proteomes" id="UP001195914">
    <property type="component" value="Unassembled WGS sequence"/>
</dbReference>
<dbReference type="AlphaFoldDB" id="A0AAD9G7R7"/>
<dbReference type="PANTHER" id="PTHR10920">
    <property type="entry name" value="RIBOSOMAL RNA METHYLTRANSFERASE"/>
    <property type="match status" value="1"/>
</dbReference>
<keyword evidence="8" id="KW-0175">Coiled coil</keyword>
<feature type="compositionally biased region" description="Low complexity" evidence="9">
    <location>
        <begin position="785"/>
        <end position="799"/>
    </location>
</feature>
<comment type="function">
    <text evidence="8">Probable methyltransferase involved in the maturation of rRNA and in the biogenesis of ribosomal subunits.</text>
</comment>
<proteinExistence type="inferred from homology"/>
<dbReference type="InterPro" id="IPR012920">
    <property type="entry name" value="rRNA_MeTfrase_SPB1-like_C"/>
</dbReference>